<comment type="caution">
    <text evidence="3">The sequence shown here is derived from an EMBL/GenBank/DDBJ whole genome shotgun (WGS) entry which is preliminary data.</text>
</comment>
<dbReference type="Pfam" id="PF13466">
    <property type="entry name" value="STAS_2"/>
    <property type="match status" value="1"/>
</dbReference>
<dbReference type="InterPro" id="IPR002645">
    <property type="entry name" value="STAS_dom"/>
</dbReference>
<protein>
    <submittedName>
        <fullName evidence="2">Anti-anti-sigma factor</fullName>
    </submittedName>
    <submittedName>
        <fullName evidence="3">Anti-sigma-factor</fullName>
    </submittedName>
</protein>
<feature type="domain" description="STAS" evidence="1">
    <location>
        <begin position="27"/>
        <end position="105"/>
    </location>
</feature>
<dbReference type="InterPro" id="IPR036513">
    <property type="entry name" value="STAS_dom_sf"/>
</dbReference>
<proteinExistence type="predicted"/>
<reference evidence="2 5" key="2">
    <citation type="submission" date="2020-08" db="EMBL/GenBank/DDBJ databases">
        <title>Sequencing the genomes of 1000 actinobacteria strains.</title>
        <authorList>
            <person name="Klenk H.-P."/>
        </authorList>
    </citation>
    <scope>NUCLEOTIDE SEQUENCE [LARGE SCALE GENOMIC DNA]</scope>
    <source>
        <strain evidence="2 5">DSM 16678</strain>
    </source>
</reference>
<sequence length="149" mass="15975">MVPSSSSPVPSSIAPLSVSVDLSRASVRVAGELDRDTGHHLLDAVTVLTARPERRWRVDTSGVTFCDVGGVRALSDAHALAVAHGRSLRLVRTSRPVDRLVELLGRERVFPSPDAEAPRCDAVRAPSVRRQAAPATWVRHVRCGTTGTV</sequence>
<dbReference type="OrthoDB" id="3622319at2"/>
<dbReference type="EMBL" id="QKNV01000085">
    <property type="protein sequence ID" value="PZA21500.1"/>
    <property type="molecule type" value="Genomic_DNA"/>
</dbReference>
<dbReference type="RefSeq" id="WP_110552147.1">
    <property type="nucleotide sequence ID" value="NZ_JACIBU010000001.1"/>
</dbReference>
<dbReference type="AlphaFoldDB" id="A0A323VBD3"/>
<organism evidence="3 4">
    <name type="scientific">Modestobacter versicolor</name>
    <dbReference type="NCBI Taxonomy" id="429133"/>
    <lineage>
        <taxon>Bacteria</taxon>
        <taxon>Bacillati</taxon>
        <taxon>Actinomycetota</taxon>
        <taxon>Actinomycetes</taxon>
        <taxon>Geodermatophilales</taxon>
        <taxon>Geodermatophilaceae</taxon>
        <taxon>Modestobacter</taxon>
    </lineage>
</organism>
<dbReference type="SUPFAM" id="SSF52091">
    <property type="entry name" value="SpoIIaa-like"/>
    <property type="match status" value="1"/>
</dbReference>
<evidence type="ECO:0000313" key="3">
    <source>
        <dbReference type="EMBL" id="PZA21500.1"/>
    </source>
</evidence>
<name>A0A323VBD3_9ACTN</name>
<gene>
    <name evidence="3" type="ORF">DMO24_09995</name>
    <name evidence="2" type="ORF">FHX36_001761</name>
</gene>
<dbReference type="Proteomes" id="UP000580718">
    <property type="component" value="Unassembled WGS sequence"/>
</dbReference>
<dbReference type="Proteomes" id="UP000247602">
    <property type="component" value="Unassembled WGS sequence"/>
</dbReference>
<evidence type="ECO:0000313" key="5">
    <source>
        <dbReference type="Proteomes" id="UP000580718"/>
    </source>
</evidence>
<evidence type="ECO:0000313" key="4">
    <source>
        <dbReference type="Proteomes" id="UP000247602"/>
    </source>
</evidence>
<dbReference type="InterPro" id="IPR058548">
    <property type="entry name" value="MlaB-like_STAS"/>
</dbReference>
<accession>A0A323VBD3</accession>
<dbReference type="Gene3D" id="3.30.750.24">
    <property type="entry name" value="STAS domain"/>
    <property type="match status" value="1"/>
</dbReference>
<keyword evidence="4" id="KW-1185">Reference proteome</keyword>
<reference evidence="3 4" key="1">
    <citation type="submission" date="2018-06" db="EMBL/GenBank/DDBJ databases">
        <title>Draft genome sequence of Modestobacter versicolor CP153-2.</title>
        <authorList>
            <person name="Gundlapally S.R."/>
        </authorList>
    </citation>
    <scope>NUCLEOTIDE SEQUENCE [LARGE SCALE GENOMIC DNA]</scope>
    <source>
        <strain evidence="3 4">CP153-2</strain>
    </source>
</reference>
<evidence type="ECO:0000313" key="2">
    <source>
        <dbReference type="EMBL" id="MBB3676026.1"/>
    </source>
</evidence>
<dbReference type="EMBL" id="JACIBU010000001">
    <property type="protein sequence ID" value="MBB3676026.1"/>
    <property type="molecule type" value="Genomic_DNA"/>
</dbReference>
<evidence type="ECO:0000259" key="1">
    <source>
        <dbReference type="PROSITE" id="PS50801"/>
    </source>
</evidence>
<dbReference type="PROSITE" id="PS50801">
    <property type="entry name" value="STAS"/>
    <property type="match status" value="1"/>
</dbReference>
<dbReference type="CDD" id="cd07043">
    <property type="entry name" value="STAS_anti-anti-sigma_factors"/>
    <property type="match status" value="1"/>
</dbReference>